<evidence type="ECO:0000313" key="3">
    <source>
        <dbReference type="Proteomes" id="UP000280066"/>
    </source>
</evidence>
<dbReference type="RefSeq" id="WP_125430802.1">
    <property type="nucleotide sequence ID" value="NZ_RWIS01000008.1"/>
</dbReference>
<evidence type="ECO:0000313" key="2">
    <source>
        <dbReference type="EMBL" id="RSK31689.1"/>
    </source>
</evidence>
<reference evidence="2 3" key="1">
    <citation type="submission" date="2018-12" db="EMBL/GenBank/DDBJ databases">
        <authorList>
            <person name="Feng G."/>
            <person name="Zhu H."/>
        </authorList>
    </citation>
    <scope>NUCLEOTIDE SEQUENCE [LARGE SCALE GENOMIC DNA]</scope>
    <source>
        <strain evidence="2 3">9PBR-2</strain>
    </source>
</reference>
<feature type="signal peptide" evidence="1">
    <location>
        <begin position="1"/>
        <end position="27"/>
    </location>
</feature>
<protein>
    <recommendedName>
        <fullName evidence="4">Outer membrane protein beta-barrel domain-containing protein</fullName>
    </recommendedName>
</protein>
<keyword evidence="3" id="KW-1185">Reference proteome</keyword>
<feature type="chain" id="PRO_5018631864" description="Outer membrane protein beta-barrel domain-containing protein" evidence="1">
    <location>
        <begin position="28"/>
        <end position="356"/>
    </location>
</feature>
<sequence>MQLLLLTPLRRLTATLLLSVSGLATLAQTTGADQETYETQKRLSVGVTKYAEARAALTGFIRRRALRVQKQEETPEQLTAEFSLSATDLPRLDSLAAGLGYVLENNLNTHNLASRLQELGADERAEAARLANMQSRLREEKLPADERIALQNDVVQRETRLRQLQQQQLLLSSHQGQAYVSLRLFDEISFPTGNRRVSFVNMPGVEYAYLRLDNPKVGLTSPAYQGYAIKYLFTRGKSYFNLGVYKPTTANKTDSAFVNELFVINFGQDFYPRNFGQGRRRYLNLYTSYQVGGFILNRNDDTHNDFIPNLNLGLGVELIKTRHILLDTKGSYFVPLNSRSRDLRGLLGQASFNFVF</sequence>
<dbReference type="OrthoDB" id="871657at2"/>
<name>A0A3R9M6W9_9BACT</name>
<dbReference type="AlphaFoldDB" id="A0A3R9M6W9"/>
<organism evidence="2 3">
    <name type="scientific">Hymenobacter metallilatus</name>
    <dbReference type="NCBI Taxonomy" id="2493666"/>
    <lineage>
        <taxon>Bacteria</taxon>
        <taxon>Pseudomonadati</taxon>
        <taxon>Bacteroidota</taxon>
        <taxon>Cytophagia</taxon>
        <taxon>Cytophagales</taxon>
        <taxon>Hymenobacteraceae</taxon>
        <taxon>Hymenobacter</taxon>
    </lineage>
</organism>
<accession>A0A3R9M6W9</accession>
<evidence type="ECO:0008006" key="4">
    <source>
        <dbReference type="Google" id="ProtNLM"/>
    </source>
</evidence>
<gene>
    <name evidence="2" type="ORF">EI290_12730</name>
</gene>
<keyword evidence="1" id="KW-0732">Signal</keyword>
<evidence type="ECO:0000256" key="1">
    <source>
        <dbReference type="SAM" id="SignalP"/>
    </source>
</evidence>
<dbReference type="EMBL" id="RWIS01000008">
    <property type="protein sequence ID" value="RSK31689.1"/>
    <property type="molecule type" value="Genomic_DNA"/>
</dbReference>
<proteinExistence type="predicted"/>
<comment type="caution">
    <text evidence="2">The sequence shown here is derived from an EMBL/GenBank/DDBJ whole genome shotgun (WGS) entry which is preliminary data.</text>
</comment>
<dbReference type="Proteomes" id="UP000280066">
    <property type="component" value="Unassembled WGS sequence"/>
</dbReference>